<reference evidence="9 10" key="1">
    <citation type="journal article" date="2024" name="J. Plant Pathol.">
        <title>Sequence and assembly of the genome of Seiridium unicorne, isolate CBS 538.82, causal agent of cypress canker disease.</title>
        <authorList>
            <person name="Scali E."/>
            <person name="Rocca G.D."/>
            <person name="Danti R."/>
            <person name="Garbelotto M."/>
            <person name="Barberini S."/>
            <person name="Baroncelli R."/>
            <person name="Emiliani G."/>
        </authorList>
    </citation>
    <scope>NUCLEOTIDE SEQUENCE [LARGE SCALE GENOMIC DNA]</scope>
    <source>
        <strain evidence="9 10">BM-138-508</strain>
    </source>
</reference>
<keyword evidence="5" id="KW-0804">Transcription</keyword>
<feature type="region of interest" description="Disordered" evidence="7">
    <location>
        <begin position="569"/>
        <end position="642"/>
    </location>
</feature>
<dbReference type="CDD" id="cd12148">
    <property type="entry name" value="fungal_TF_MHR"/>
    <property type="match status" value="1"/>
</dbReference>
<sequence>MRRGTPSQTTSRQACAQCHIRKVKCDATEVGFPCTNCRSASREDCRLHLKRKRVSAKLPQRGPVPFCAAIPSASPQEQSLSPKAPTPVPKVEVFNLLNVDVDAAADGEYVFRRHLVEFIDQPQLTERPIDQHARTTYVGTDVSNTSFLVRQQFGDKIANISHFPTNRIARRHTCYEPDRLPVEAFQLPEKSVVDRLLAAYFKHVNPGFPVVDEVLFMKQYQSRDPENPPSLLLLHSMLVVGAHVCFDQPNRESLKATFFRRAKSLFDARFERNRDVIVQAALLLTWHADGPEDVIANAWYWLGIAVRTATGMGMHRDAEKSTLVPHVKRMWRRVWWLLFQCDTLVSLQYGRPQSIHLGDSDVQKLKHSDFEDCGTNTRISYVVQATELCVIIADALRERFRLGTTLGSRQGTLRKTDEALANWALHLPTILQLRIGPTLDLWASNLHLIYNTALILLHRAKPYPLSASGVHGEDADICKTAASVIQNLFQCLCERNEIRYLWTSSINCLFTALIELSVEVRLSNPVLAISALRRYDSALFSLRELARYWPNAQSILHFFESSARLQETRRGSGQLEANTGAMEGLRQSPLPDTEIDQAASTNQAVEKEKNTTSTTDSERLSEAPSLQGVPEAHDELPEMDSQISVEEQDPTAMRDYALEGFESWNQWRQTYWQQPEFTDEFLFTF</sequence>
<evidence type="ECO:0000256" key="6">
    <source>
        <dbReference type="ARBA" id="ARBA00023242"/>
    </source>
</evidence>
<name>A0ABR2UNB4_9PEZI</name>
<keyword evidence="3" id="KW-0805">Transcription regulation</keyword>
<evidence type="ECO:0000256" key="7">
    <source>
        <dbReference type="SAM" id="MobiDB-lite"/>
    </source>
</evidence>
<dbReference type="InterPro" id="IPR052073">
    <property type="entry name" value="Amide_Lactam_Regulators"/>
</dbReference>
<feature type="domain" description="Zn(2)-C6 fungal-type" evidence="8">
    <location>
        <begin position="14"/>
        <end position="47"/>
    </location>
</feature>
<evidence type="ECO:0000313" key="10">
    <source>
        <dbReference type="Proteomes" id="UP001408356"/>
    </source>
</evidence>
<dbReference type="PROSITE" id="PS00463">
    <property type="entry name" value="ZN2_CY6_FUNGAL_1"/>
    <property type="match status" value="1"/>
</dbReference>
<feature type="compositionally biased region" description="Basic and acidic residues" evidence="7">
    <location>
        <begin position="605"/>
        <end position="621"/>
    </location>
</feature>
<evidence type="ECO:0000256" key="5">
    <source>
        <dbReference type="ARBA" id="ARBA00023163"/>
    </source>
</evidence>
<dbReference type="SUPFAM" id="SSF57701">
    <property type="entry name" value="Zn2/Cys6 DNA-binding domain"/>
    <property type="match status" value="1"/>
</dbReference>
<dbReference type="InterPro" id="IPR036864">
    <property type="entry name" value="Zn2-C6_fun-type_DNA-bd_sf"/>
</dbReference>
<keyword evidence="6" id="KW-0539">Nucleus</keyword>
<evidence type="ECO:0000259" key="8">
    <source>
        <dbReference type="PROSITE" id="PS50048"/>
    </source>
</evidence>
<keyword evidence="10" id="KW-1185">Reference proteome</keyword>
<evidence type="ECO:0000256" key="3">
    <source>
        <dbReference type="ARBA" id="ARBA00023015"/>
    </source>
</evidence>
<keyword evidence="1" id="KW-0479">Metal-binding</keyword>
<dbReference type="PROSITE" id="PS50048">
    <property type="entry name" value="ZN2_CY6_FUNGAL_2"/>
    <property type="match status" value="1"/>
</dbReference>
<dbReference type="InterPro" id="IPR001138">
    <property type="entry name" value="Zn2Cys6_DnaBD"/>
</dbReference>
<proteinExistence type="predicted"/>
<dbReference type="InterPro" id="IPR007219">
    <property type="entry name" value="XnlR_reg_dom"/>
</dbReference>
<evidence type="ECO:0000313" key="9">
    <source>
        <dbReference type="EMBL" id="KAK9416123.1"/>
    </source>
</evidence>
<dbReference type="Pfam" id="PF00172">
    <property type="entry name" value="Zn_clus"/>
    <property type="match status" value="1"/>
</dbReference>
<evidence type="ECO:0000256" key="4">
    <source>
        <dbReference type="ARBA" id="ARBA00023125"/>
    </source>
</evidence>
<dbReference type="SMART" id="SM00906">
    <property type="entry name" value="Fungal_trans"/>
    <property type="match status" value="1"/>
</dbReference>
<evidence type="ECO:0000256" key="1">
    <source>
        <dbReference type="ARBA" id="ARBA00022723"/>
    </source>
</evidence>
<keyword evidence="2" id="KW-0862">Zinc</keyword>
<dbReference type="Proteomes" id="UP001408356">
    <property type="component" value="Unassembled WGS sequence"/>
</dbReference>
<organism evidence="9 10">
    <name type="scientific">Seiridium unicorne</name>
    <dbReference type="NCBI Taxonomy" id="138068"/>
    <lineage>
        <taxon>Eukaryota</taxon>
        <taxon>Fungi</taxon>
        <taxon>Dikarya</taxon>
        <taxon>Ascomycota</taxon>
        <taxon>Pezizomycotina</taxon>
        <taxon>Sordariomycetes</taxon>
        <taxon>Xylariomycetidae</taxon>
        <taxon>Amphisphaeriales</taxon>
        <taxon>Sporocadaceae</taxon>
        <taxon>Seiridium</taxon>
    </lineage>
</organism>
<dbReference type="EMBL" id="JARVKF010000409">
    <property type="protein sequence ID" value="KAK9416123.1"/>
    <property type="molecule type" value="Genomic_DNA"/>
</dbReference>
<evidence type="ECO:0000256" key="2">
    <source>
        <dbReference type="ARBA" id="ARBA00022833"/>
    </source>
</evidence>
<dbReference type="SMART" id="SM00066">
    <property type="entry name" value="GAL4"/>
    <property type="match status" value="1"/>
</dbReference>
<gene>
    <name evidence="9" type="ORF">SUNI508_09896</name>
</gene>
<dbReference type="PANTHER" id="PTHR47171">
    <property type="entry name" value="FARA-RELATED"/>
    <property type="match status" value="1"/>
</dbReference>
<dbReference type="CDD" id="cd00067">
    <property type="entry name" value="GAL4"/>
    <property type="match status" value="1"/>
</dbReference>
<dbReference type="Pfam" id="PF04082">
    <property type="entry name" value="Fungal_trans"/>
    <property type="match status" value="1"/>
</dbReference>
<keyword evidence="4" id="KW-0238">DNA-binding</keyword>
<protein>
    <submittedName>
        <fullName evidence="9">Zn(2)-C6 fungal-type domain-containing protein</fullName>
    </submittedName>
</protein>
<dbReference type="PANTHER" id="PTHR47171:SF4">
    <property type="entry name" value="ACETAMIDASE REGULATORY PROTEIN"/>
    <property type="match status" value="1"/>
</dbReference>
<comment type="caution">
    <text evidence="9">The sequence shown here is derived from an EMBL/GenBank/DDBJ whole genome shotgun (WGS) entry which is preliminary data.</text>
</comment>
<accession>A0ABR2UNB4</accession>